<keyword evidence="4" id="KW-1185">Reference proteome</keyword>
<dbReference type="SUPFAM" id="SSF50610">
    <property type="entry name" value="mu transposase, C-terminal domain"/>
    <property type="match status" value="1"/>
</dbReference>
<evidence type="ECO:0000259" key="2">
    <source>
        <dbReference type="Pfam" id="PF09299"/>
    </source>
</evidence>
<evidence type="ECO:0000256" key="1">
    <source>
        <dbReference type="SAM" id="MobiDB-lite"/>
    </source>
</evidence>
<dbReference type="Pfam" id="PF09299">
    <property type="entry name" value="Mu-transpos_C"/>
    <property type="match status" value="1"/>
</dbReference>
<evidence type="ECO:0000313" key="3">
    <source>
        <dbReference type="EMBL" id="MFG1710704.1"/>
    </source>
</evidence>
<feature type="compositionally biased region" description="Basic and acidic residues" evidence="1">
    <location>
        <begin position="116"/>
        <end position="125"/>
    </location>
</feature>
<sequence length="177" mass="19526">MGGRRLHPAHARLTRTTRPAAAHCCQTRKIHTDGIHFLSLRYLDPVLAFYTGEQAIIRYDPRDITEIRVYLHRAGTVGTGEEEFLCRAICPELAGTTISLKEITTARYMRTTPADALRHGHESPEFPRTQGSRPGRWGGLGGYAPSGLPEPKAVCGQPVTERHRVSTAKCVSPLVAM</sequence>
<name>A0ABW7ATF1_9ACTN</name>
<organism evidence="3 4">
    <name type="scientific">Nonomuraea marmarensis</name>
    <dbReference type="NCBI Taxonomy" id="3351344"/>
    <lineage>
        <taxon>Bacteria</taxon>
        <taxon>Bacillati</taxon>
        <taxon>Actinomycetota</taxon>
        <taxon>Actinomycetes</taxon>
        <taxon>Streptosporangiales</taxon>
        <taxon>Streptosporangiaceae</taxon>
        <taxon>Nonomuraea</taxon>
    </lineage>
</organism>
<dbReference type="InterPro" id="IPR009004">
    <property type="entry name" value="Transposase_Mu_C"/>
</dbReference>
<dbReference type="Proteomes" id="UP001603978">
    <property type="component" value="Unassembled WGS sequence"/>
</dbReference>
<protein>
    <submittedName>
        <fullName evidence="3">Mu transposase C-terminal domain-containing protein</fullName>
    </submittedName>
</protein>
<dbReference type="InterPro" id="IPR015378">
    <property type="entry name" value="Transposase-like_Mu_C"/>
</dbReference>
<proteinExistence type="predicted"/>
<dbReference type="EMBL" id="JBICRM010000055">
    <property type="protein sequence ID" value="MFG1710704.1"/>
    <property type="molecule type" value="Genomic_DNA"/>
</dbReference>
<reference evidence="3 4" key="1">
    <citation type="submission" date="2024-10" db="EMBL/GenBank/DDBJ databases">
        <authorList>
            <person name="Topkara A.R."/>
            <person name="Saygin H."/>
        </authorList>
    </citation>
    <scope>NUCLEOTIDE SEQUENCE [LARGE SCALE GENOMIC DNA]</scope>
    <source>
        <strain evidence="3 4">M3C6</strain>
    </source>
</reference>
<evidence type="ECO:0000313" key="4">
    <source>
        <dbReference type="Proteomes" id="UP001603978"/>
    </source>
</evidence>
<feature type="domain" description="Transposase-like Mu C-terminal" evidence="2">
    <location>
        <begin position="26"/>
        <end position="73"/>
    </location>
</feature>
<comment type="caution">
    <text evidence="3">The sequence shown here is derived from an EMBL/GenBank/DDBJ whole genome shotgun (WGS) entry which is preliminary data.</text>
</comment>
<dbReference type="RefSeq" id="WP_393176734.1">
    <property type="nucleotide sequence ID" value="NZ_JBICRM010000055.1"/>
</dbReference>
<feature type="region of interest" description="Disordered" evidence="1">
    <location>
        <begin position="116"/>
        <end position="141"/>
    </location>
</feature>
<accession>A0ABW7ATF1</accession>
<gene>
    <name evidence="3" type="ORF">ACFLIM_46835</name>
</gene>